<dbReference type="PANTHER" id="PTHR19302">
    <property type="entry name" value="GAMMA TUBULIN COMPLEX PROTEIN"/>
    <property type="match status" value="1"/>
</dbReference>
<dbReference type="Pfam" id="PF04130">
    <property type="entry name" value="GCP_C_terminal"/>
    <property type="match status" value="1"/>
</dbReference>
<dbReference type="GO" id="GO:0043015">
    <property type="term" value="F:gamma-tubulin binding"/>
    <property type="evidence" value="ECO:0007669"/>
    <property type="project" value="InterPro"/>
</dbReference>
<dbReference type="PANTHER" id="PTHR19302:SF14">
    <property type="entry name" value="GAMMA-TUBULIN COMPLEX COMPONENT 3"/>
    <property type="match status" value="1"/>
</dbReference>
<dbReference type="GO" id="GO:0000278">
    <property type="term" value="P:mitotic cell cycle"/>
    <property type="evidence" value="ECO:0007669"/>
    <property type="project" value="TreeGrafter"/>
</dbReference>
<comment type="caution">
    <text evidence="8">The sequence shown here is derived from an EMBL/GenBank/DDBJ whole genome shotgun (WGS) entry which is preliminary data.</text>
</comment>
<keyword evidence="5" id="KW-0206">Cytoskeleton</keyword>
<proteinExistence type="inferred from homology"/>
<dbReference type="GO" id="GO:0000930">
    <property type="term" value="C:gamma-tubulin complex"/>
    <property type="evidence" value="ECO:0007669"/>
    <property type="project" value="TreeGrafter"/>
</dbReference>
<dbReference type="GO" id="GO:0031122">
    <property type="term" value="P:cytoplasmic microtubule organization"/>
    <property type="evidence" value="ECO:0007669"/>
    <property type="project" value="TreeGrafter"/>
</dbReference>
<evidence type="ECO:0000256" key="4">
    <source>
        <dbReference type="ARBA" id="ARBA00022701"/>
    </source>
</evidence>
<dbReference type="EMBL" id="LHPF02000019">
    <property type="protein sequence ID" value="PSC70641.1"/>
    <property type="molecule type" value="Genomic_DNA"/>
</dbReference>
<comment type="subcellular location">
    <subcellularLocation>
        <location evidence="1">Cytoplasm</location>
        <location evidence="1">Cytoskeleton</location>
    </subcellularLocation>
</comment>
<dbReference type="InterPro" id="IPR007259">
    <property type="entry name" value="GCP"/>
</dbReference>
<evidence type="ECO:0000259" key="7">
    <source>
        <dbReference type="Pfam" id="PF17681"/>
    </source>
</evidence>
<organism evidence="8 9">
    <name type="scientific">Micractinium conductrix</name>
    <dbReference type="NCBI Taxonomy" id="554055"/>
    <lineage>
        <taxon>Eukaryota</taxon>
        <taxon>Viridiplantae</taxon>
        <taxon>Chlorophyta</taxon>
        <taxon>core chlorophytes</taxon>
        <taxon>Trebouxiophyceae</taxon>
        <taxon>Chlorellales</taxon>
        <taxon>Chlorellaceae</taxon>
        <taxon>Chlorella clade</taxon>
        <taxon>Micractinium</taxon>
    </lineage>
</organism>
<feature type="domain" description="Gamma tubulin complex component protein N-terminal" evidence="7">
    <location>
        <begin position="40"/>
        <end position="346"/>
    </location>
</feature>
<gene>
    <name evidence="8" type="ORF">C2E20_6001</name>
</gene>
<dbReference type="InterPro" id="IPR042241">
    <property type="entry name" value="GCP_C_sf"/>
</dbReference>
<keyword evidence="9" id="KW-1185">Reference proteome</keyword>
<evidence type="ECO:0000313" key="8">
    <source>
        <dbReference type="EMBL" id="PSC70641.1"/>
    </source>
</evidence>
<dbReference type="OrthoDB" id="5860513at2759"/>
<evidence type="ECO:0000256" key="3">
    <source>
        <dbReference type="ARBA" id="ARBA00022490"/>
    </source>
</evidence>
<evidence type="ECO:0000256" key="2">
    <source>
        <dbReference type="ARBA" id="ARBA00010337"/>
    </source>
</evidence>
<dbReference type="AlphaFoldDB" id="A0A2P6V984"/>
<dbReference type="InterPro" id="IPR041470">
    <property type="entry name" value="GCP_N"/>
</dbReference>
<comment type="similarity">
    <text evidence="2">Belongs to the TUBGCP family.</text>
</comment>
<evidence type="ECO:0000256" key="1">
    <source>
        <dbReference type="ARBA" id="ARBA00004245"/>
    </source>
</evidence>
<keyword evidence="4" id="KW-0493">Microtubule</keyword>
<sequence>MVRSAACSGAAFETRRRSPASVACVVSGAMSAVAEHVLVTDALACCAGLQGGRYVQWSEEARDGLGGRYSLAASGIPAPQRQLLGRTAELGALLKRVDRLTGELEALQPPSVVHEALVAAARRELSSYYRLVAILEAQAAAASGGGGGAPADGALTLRRLQVWLSEPLGRLRVLAGCLEAAASMRGGQALNALHALSKHGDPLVRKVVAPLLEAACVPYFKQISLWVLSGTLDGGGATEFLVAREPLAPPHCDDPAATWRSGYRRNAAMQPRFISDQLAADILTTGKTIAFLREWCGDTRWAAAIGGAARDLAAASGNYRQLRWLESGVGEVKRSVSGHLLSIVMEQLGLPRHLVAIKRFLLLGQGDFVRVLLDAAQQELDKSAREVSQYTLQGHLDAALRACAATEDPEVLRRVDVRLPPGKALEGDHGWDVFSLQYHVDGPLGAVLSPDAMAGYLRIFRLLWTIKHVDSVLSQCWEHLNSAQRALGALRAAERGCGMGVDNAELVPPMLRAFHARRAEMASFVTSLQYYIEFEVMEPNWAKLTAALPAAADLDAVIALHEGTLQAIAAGMFLDGLPQMLTPLGVGGAGAADVQAGLRKTLRAVLDVQGPIKRLAATVEQGVVDQQIYLQRAEDTEMAGVWNHGVIGQSPEIPIEVLREVGAGMGRVYALFDRHLRGFLTLLPAQSHLDLGSFLSRFEQVGGGGDAASGSAAMGME</sequence>
<protein>
    <submittedName>
        <fullName evidence="8">Gamma-tubulin complex component 3</fullName>
    </submittedName>
</protein>
<dbReference type="GO" id="GO:0051225">
    <property type="term" value="P:spindle assembly"/>
    <property type="evidence" value="ECO:0007669"/>
    <property type="project" value="TreeGrafter"/>
</dbReference>
<keyword evidence="3" id="KW-0963">Cytoplasm</keyword>
<dbReference type="Gene3D" id="1.20.120.1900">
    <property type="entry name" value="Gamma-tubulin complex, C-terminal domain"/>
    <property type="match status" value="1"/>
</dbReference>
<dbReference type="Proteomes" id="UP000239649">
    <property type="component" value="Unassembled WGS sequence"/>
</dbReference>
<dbReference type="STRING" id="554055.A0A2P6V984"/>
<evidence type="ECO:0000313" key="9">
    <source>
        <dbReference type="Proteomes" id="UP000239649"/>
    </source>
</evidence>
<dbReference type="InterPro" id="IPR040457">
    <property type="entry name" value="GCP_C"/>
</dbReference>
<dbReference type="Pfam" id="PF17681">
    <property type="entry name" value="GCP_N_terminal"/>
    <property type="match status" value="1"/>
</dbReference>
<dbReference type="GO" id="GO:0007020">
    <property type="term" value="P:microtubule nucleation"/>
    <property type="evidence" value="ECO:0007669"/>
    <property type="project" value="InterPro"/>
</dbReference>
<dbReference type="GO" id="GO:0051321">
    <property type="term" value="P:meiotic cell cycle"/>
    <property type="evidence" value="ECO:0007669"/>
    <property type="project" value="TreeGrafter"/>
</dbReference>
<reference evidence="8 9" key="1">
    <citation type="journal article" date="2018" name="Plant J.">
        <title>Genome sequences of Chlorella sorokiniana UTEX 1602 and Micractinium conductrix SAG 241.80: implications to maltose excretion by a green alga.</title>
        <authorList>
            <person name="Arriola M.B."/>
            <person name="Velmurugan N."/>
            <person name="Zhang Y."/>
            <person name="Plunkett M.H."/>
            <person name="Hondzo H."/>
            <person name="Barney B.M."/>
        </authorList>
    </citation>
    <scope>NUCLEOTIDE SEQUENCE [LARGE SCALE GENOMIC DNA]</scope>
    <source>
        <strain evidence="8 9">SAG 241.80</strain>
    </source>
</reference>
<accession>A0A2P6V984</accession>
<evidence type="ECO:0000259" key="6">
    <source>
        <dbReference type="Pfam" id="PF04130"/>
    </source>
</evidence>
<dbReference type="GO" id="GO:0051011">
    <property type="term" value="F:microtubule minus-end binding"/>
    <property type="evidence" value="ECO:0007669"/>
    <property type="project" value="TreeGrafter"/>
</dbReference>
<feature type="domain" description="Gamma tubulin complex component C-terminal" evidence="6">
    <location>
        <begin position="350"/>
        <end position="697"/>
    </location>
</feature>
<evidence type="ECO:0000256" key="5">
    <source>
        <dbReference type="ARBA" id="ARBA00023212"/>
    </source>
</evidence>
<dbReference type="GO" id="GO:0005874">
    <property type="term" value="C:microtubule"/>
    <property type="evidence" value="ECO:0007669"/>
    <property type="project" value="UniProtKB-KW"/>
</dbReference>
<dbReference type="GO" id="GO:0000922">
    <property type="term" value="C:spindle pole"/>
    <property type="evidence" value="ECO:0007669"/>
    <property type="project" value="InterPro"/>
</dbReference>
<name>A0A2P6V984_9CHLO</name>